<comment type="caution">
    <text evidence="2">The sequence shown here is derived from an EMBL/GenBank/DDBJ whole genome shotgun (WGS) entry which is preliminary data.</text>
</comment>
<dbReference type="InterPro" id="IPR000504">
    <property type="entry name" value="RRM_dom"/>
</dbReference>
<accession>A0A9Q0JJV4</accession>
<dbReference type="InterPro" id="IPR012677">
    <property type="entry name" value="Nucleotide-bd_a/b_plait_sf"/>
</dbReference>
<dbReference type="SUPFAM" id="SSF54928">
    <property type="entry name" value="RNA-binding domain, RBD"/>
    <property type="match status" value="1"/>
</dbReference>
<dbReference type="OrthoDB" id="861279at2759"/>
<reference evidence="2" key="2">
    <citation type="journal article" date="2023" name="Plants (Basel)">
        <title>Annotation of the Turnera subulata (Passifloraceae) Draft Genome Reveals the S-Locus Evolved after the Divergence of Turneroideae from Passifloroideae in a Stepwise Manner.</title>
        <authorList>
            <person name="Henning P.M."/>
            <person name="Roalson E.H."/>
            <person name="Mir W."/>
            <person name="McCubbin A.G."/>
            <person name="Shore J.S."/>
        </authorList>
    </citation>
    <scope>NUCLEOTIDE SEQUENCE</scope>
    <source>
        <strain evidence="2">F60SS</strain>
    </source>
</reference>
<proteinExistence type="predicted"/>
<reference evidence="2" key="1">
    <citation type="submission" date="2022-02" db="EMBL/GenBank/DDBJ databases">
        <authorList>
            <person name="Henning P.M."/>
            <person name="McCubbin A.G."/>
            <person name="Shore J.S."/>
        </authorList>
    </citation>
    <scope>NUCLEOTIDE SEQUENCE</scope>
    <source>
        <strain evidence="2">F60SS</strain>
        <tissue evidence="2">Leaves</tissue>
    </source>
</reference>
<dbReference type="EMBL" id="JAKUCV010001954">
    <property type="protein sequence ID" value="KAJ4844423.1"/>
    <property type="molecule type" value="Genomic_DNA"/>
</dbReference>
<evidence type="ECO:0000313" key="2">
    <source>
        <dbReference type="EMBL" id="KAJ4844423.1"/>
    </source>
</evidence>
<feature type="domain" description="RRM" evidence="1">
    <location>
        <begin position="102"/>
        <end position="166"/>
    </location>
</feature>
<dbReference type="CDD" id="cd00590">
    <property type="entry name" value="RRM_SF"/>
    <property type="match status" value="1"/>
</dbReference>
<dbReference type="GO" id="GO:0003723">
    <property type="term" value="F:RNA binding"/>
    <property type="evidence" value="ECO:0007669"/>
    <property type="project" value="InterPro"/>
</dbReference>
<sequence>MALGSVKNVGGTALGSVSQTSQAIHSPEQCGVQFQVQNDRSGTEDPHSGCDELVEDYHLPVATSIPTPPILSPESPKPLHFSKWNQKVIESAIANNQLVSAYVENIPQRWLPTDIHLVMNRFAEVMDVFAPQKKSRAGKRYAFVRFRNTVNMSAILDCINSMLVDGVYPASLASNKSFVDAVRTSQDRKQAPTPQNSPNNAPVFVSKAGAPNWLCRCALGVLKKPMPINCLLDLFLVDESPITDVIPLGGLFDEFRGWWDVDAAFNRLCWVLIRGVPPHLWSRDFFEVLASNFGSMVDWSNNSRNRSRFDLAEVLILTSSNAFIDKVLSVKAGDTQFQIGVAESHFKACRYVADPTSEDVLNPRPILSNRTREKGETDSDICRVNKRILADACSSSDSIPISFTNVEVQETNNVGNLIGWDRSRCVNETDSPLGVMVTKEAFEWVQSRAQEGLCSSSKQTQVGYLINQYHCNFSLLCETKGSAVDLAFCHKVWGDGRIEFASVNSDGRAGGLILIWDTDFFKSNCVVSSRS</sequence>
<evidence type="ECO:0000313" key="3">
    <source>
        <dbReference type="Proteomes" id="UP001141552"/>
    </source>
</evidence>
<evidence type="ECO:0000259" key="1">
    <source>
        <dbReference type="Pfam" id="PF00076"/>
    </source>
</evidence>
<organism evidence="2 3">
    <name type="scientific">Turnera subulata</name>
    <dbReference type="NCBI Taxonomy" id="218843"/>
    <lineage>
        <taxon>Eukaryota</taxon>
        <taxon>Viridiplantae</taxon>
        <taxon>Streptophyta</taxon>
        <taxon>Embryophyta</taxon>
        <taxon>Tracheophyta</taxon>
        <taxon>Spermatophyta</taxon>
        <taxon>Magnoliopsida</taxon>
        <taxon>eudicotyledons</taxon>
        <taxon>Gunneridae</taxon>
        <taxon>Pentapetalae</taxon>
        <taxon>rosids</taxon>
        <taxon>fabids</taxon>
        <taxon>Malpighiales</taxon>
        <taxon>Passifloraceae</taxon>
        <taxon>Turnera</taxon>
    </lineage>
</organism>
<dbReference type="Gene3D" id="3.30.70.330">
    <property type="match status" value="1"/>
</dbReference>
<keyword evidence="3" id="KW-1185">Reference proteome</keyword>
<dbReference type="Pfam" id="PF00076">
    <property type="entry name" value="RRM_1"/>
    <property type="match status" value="1"/>
</dbReference>
<gene>
    <name evidence="2" type="ORF">Tsubulata_047869</name>
</gene>
<name>A0A9Q0JJV4_9ROSI</name>
<dbReference type="AlphaFoldDB" id="A0A9Q0JJV4"/>
<dbReference type="Proteomes" id="UP001141552">
    <property type="component" value="Unassembled WGS sequence"/>
</dbReference>
<dbReference type="InterPro" id="IPR035979">
    <property type="entry name" value="RBD_domain_sf"/>
</dbReference>
<protein>
    <recommendedName>
        <fullName evidence="1">RRM domain-containing protein</fullName>
    </recommendedName>
</protein>